<evidence type="ECO:0000313" key="2">
    <source>
        <dbReference type="EMBL" id="EGG25013.1"/>
    </source>
</evidence>
<protein>
    <recommendedName>
        <fullName evidence="4">Countin-like protein</fullName>
    </recommendedName>
</protein>
<evidence type="ECO:0008006" key="4">
    <source>
        <dbReference type="Google" id="ProtNLM"/>
    </source>
</evidence>
<dbReference type="RefSeq" id="XP_004362864.1">
    <property type="nucleotide sequence ID" value="XM_004362807.1"/>
</dbReference>
<sequence length="273" mass="29400">MILNQSYKYLLVLEISKKDLYITESGYSFGIKDFPTDTKEQALAMKGASLIATILIVAFSAITCNSVQLITTCSSCYLSMSNSIYYLNQIIDNDNYNFYNCPDLCNLLATSDRLACNLTCESLGFARFVSYIGQPYADPIGLCQDASICPFNVDPTGYISALYVSPAGAPAGTAFNITMNFYGSIQAGQAQVIIMTPLGSPLVISNKLLINFNGTNTINFSIQSYSSSTPGSYQITGLVCSESCESNDEVAQVLDKVFVGFTIFPASAAIGSL</sequence>
<dbReference type="GeneID" id="14877542"/>
<keyword evidence="3" id="KW-1185">Reference proteome</keyword>
<dbReference type="AlphaFoldDB" id="F4PH29"/>
<keyword evidence="1" id="KW-0812">Transmembrane</keyword>
<proteinExistence type="predicted"/>
<dbReference type="OMA" id="CEINDNG"/>
<reference evidence="3" key="1">
    <citation type="journal article" date="2011" name="Genome Res.">
        <title>Phylogeny-wide analysis of social amoeba genomes highlights ancient origins for complex intercellular communication.</title>
        <authorList>
            <person name="Heidel A.J."/>
            <person name="Lawal H.M."/>
            <person name="Felder M."/>
            <person name="Schilde C."/>
            <person name="Helps N.R."/>
            <person name="Tunggal B."/>
            <person name="Rivero F."/>
            <person name="John U."/>
            <person name="Schleicher M."/>
            <person name="Eichinger L."/>
            <person name="Platzer M."/>
            <person name="Noegel A.A."/>
            <person name="Schaap P."/>
            <person name="Gloeckner G."/>
        </authorList>
    </citation>
    <scope>NUCLEOTIDE SEQUENCE [LARGE SCALE GENOMIC DNA]</scope>
    <source>
        <strain evidence="3">SH3</strain>
    </source>
</reference>
<keyword evidence="1" id="KW-1133">Transmembrane helix</keyword>
<evidence type="ECO:0000313" key="3">
    <source>
        <dbReference type="Proteomes" id="UP000007797"/>
    </source>
</evidence>
<dbReference type="KEGG" id="dfa:DFA_03259"/>
<feature type="transmembrane region" description="Helical" evidence="1">
    <location>
        <begin position="48"/>
        <end position="70"/>
    </location>
</feature>
<name>F4PH29_CACFS</name>
<dbReference type="Proteomes" id="UP000007797">
    <property type="component" value="Unassembled WGS sequence"/>
</dbReference>
<keyword evidence="1" id="KW-0472">Membrane</keyword>
<accession>F4PH29</accession>
<gene>
    <name evidence="2" type="ORF">DFA_03259</name>
</gene>
<evidence type="ECO:0000256" key="1">
    <source>
        <dbReference type="SAM" id="Phobius"/>
    </source>
</evidence>
<dbReference type="EMBL" id="GL883006">
    <property type="protein sequence ID" value="EGG25013.1"/>
    <property type="molecule type" value="Genomic_DNA"/>
</dbReference>
<organism evidence="2 3">
    <name type="scientific">Cavenderia fasciculata</name>
    <name type="common">Slime mold</name>
    <name type="synonym">Dictyostelium fasciculatum</name>
    <dbReference type="NCBI Taxonomy" id="261658"/>
    <lineage>
        <taxon>Eukaryota</taxon>
        <taxon>Amoebozoa</taxon>
        <taxon>Evosea</taxon>
        <taxon>Eumycetozoa</taxon>
        <taxon>Dictyostelia</taxon>
        <taxon>Acytosteliales</taxon>
        <taxon>Cavenderiaceae</taxon>
        <taxon>Cavenderia</taxon>
    </lineage>
</organism>